<accession>A0A7S2ZFQ5</accession>
<dbReference type="EMBL" id="HBHW01009001">
    <property type="protein sequence ID" value="CAE0038776.1"/>
    <property type="molecule type" value="Transcribed_RNA"/>
</dbReference>
<gene>
    <name evidence="1" type="ORF">RMAR00112_LOCUS6728</name>
    <name evidence="2" type="ORF">RMAR00112_LOCUS6735</name>
</gene>
<sequence length="151" mass="17194">MLAIDAKLKLLTEMAFLTSLCSRSSDRGICTPPRTGTIRWRTTWYVMPMASWREARLSLVFSNVMLMAFKSVERAGFPRPSVFLYTGINLDAHLFVTKDLSSKPSGESGALTLWRASIISICFGNILDHTLHVRDHNPIDCNIERDRFAWR</sequence>
<evidence type="ECO:0000313" key="1">
    <source>
        <dbReference type="EMBL" id="CAE0038769.1"/>
    </source>
</evidence>
<evidence type="ECO:0000313" key="2">
    <source>
        <dbReference type="EMBL" id="CAE0038776.1"/>
    </source>
</evidence>
<protein>
    <submittedName>
        <fullName evidence="2">Uncharacterized protein</fullName>
    </submittedName>
</protein>
<organism evidence="2">
    <name type="scientific">Rhodosorus marinus</name>
    <dbReference type="NCBI Taxonomy" id="101924"/>
    <lineage>
        <taxon>Eukaryota</taxon>
        <taxon>Rhodophyta</taxon>
        <taxon>Stylonematophyceae</taxon>
        <taxon>Stylonematales</taxon>
        <taxon>Stylonemataceae</taxon>
        <taxon>Rhodosorus</taxon>
    </lineage>
</organism>
<dbReference type="AlphaFoldDB" id="A0A7S2ZFQ5"/>
<proteinExistence type="predicted"/>
<dbReference type="EMBL" id="HBHW01008994">
    <property type="protein sequence ID" value="CAE0038769.1"/>
    <property type="molecule type" value="Transcribed_RNA"/>
</dbReference>
<reference evidence="2" key="1">
    <citation type="submission" date="2021-01" db="EMBL/GenBank/DDBJ databases">
        <authorList>
            <person name="Corre E."/>
            <person name="Pelletier E."/>
            <person name="Niang G."/>
            <person name="Scheremetjew M."/>
            <person name="Finn R."/>
            <person name="Kale V."/>
            <person name="Holt S."/>
            <person name="Cochrane G."/>
            <person name="Meng A."/>
            <person name="Brown T."/>
            <person name="Cohen L."/>
        </authorList>
    </citation>
    <scope>NUCLEOTIDE SEQUENCE</scope>
    <source>
        <strain evidence="2">CCMP 769</strain>
    </source>
</reference>
<name>A0A7S2ZFQ5_9RHOD</name>